<dbReference type="AlphaFoldDB" id="A0AAU7JXT5"/>
<dbReference type="EMBL" id="CP157483">
    <property type="protein sequence ID" value="XBO45150.1"/>
    <property type="molecule type" value="Genomic_DNA"/>
</dbReference>
<accession>A0AAU7JXT5</accession>
<protein>
    <submittedName>
        <fullName evidence="1">Sucrase ferredoxin</fullName>
    </submittedName>
</protein>
<dbReference type="InterPro" id="IPR036249">
    <property type="entry name" value="Thioredoxin-like_sf"/>
</dbReference>
<dbReference type="PANTHER" id="PTHR31902">
    <property type="entry name" value="ACTIN PATCHES DISTAL PROTEIN 1"/>
    <property type="match status" value="1"/>
</dbReference>
<dbReference type="SUPFAM" id="SSF52833">
    <property type="entry name" value="Thioredoxin-like"/>
    <property type="match status" value="1"/>
</dbReference>
<proteinExistence type="predicted"/>
<dbReference type="Pfam" id="PF06999">
    <property type="entry name" value="Suc_Fer-like"/>
    <property type="match status" value="1"/>
</dbReference>
<gene>
    <name evidence="1" type="ORF">ABEG17_07385</name>
</gene>
<dbReference type="InterPro" id="IPR009737">
    <property type="entry name" value="Aim32/Apd1-like"/>
</dbReference>
<reference evidence="1" key="1">
    <citation type="submission" date="2024-05" db="EMBL/GenBank/DDBJ databases">
        <authorList>
            <person name="Kim S."/>
            <person name="Heo J."/>
            <person name="Choi H."/>
            <person name="Choi Y."/>
            <person name="Kwon S.-W."/>
            <person name="Kim Y."/>
        </authorList>
    </citation>
    <scope>NUCLEOTIDE SEQUENCE</scope>
    <source>
        <strain evidence="1">KACC 23699</strain>
    </source>
</reference>
<dbReference type="RefSeq" id="WP_406832638.1">
    <property type="nucleotide sequence ID" value="NZ_CP157483.1"/>
</dbReference>
<dbReference type="Gene3D" id="3.40.30.10">
    <property type="entry name" value="Glutaredoxin"/>
    <property type="match status" value="1"/>
</dbReference>
<name>A0AAU7JXT5_9MICO</name>
<dbReference type="PANTHER" id="PTHR31902:SF22">
    <property type="entry name" value="SLL1203 PROTEIN"/>
    <property type="match status" value="1"/>
</dbReference>
<organism evidence="1">
    <name type="scientific">Pedococcus sp. KACC 23699</name>
    <dbReference type="NCBI Taxonomy" id="3149228"/>
    <lineage>
        <taxon>Bacteria</taxon>
        <taxon>Bacillati</taxon>
        <taxon>Actinomycetota</taxon>
        <taxon>Actinomycetes</taxon>
        <taxon>Micrococcales</taxon>
        <taxon>Intrasporangiaceae</taxon>
        <taxon>Pedococcus</taxon>
    </lineage>
</organism>
<dbReference type="CDD" id="cd03062">
    <property type="entry name" value="TRX_Fd_Sucrase"/>
    <property type="match status" value="1"/>
</dbReference>
<sequence length="305" mass="32234">MTAPFCATDARKRGDSLTGTAAPARRWLLVEHDGPWAPSALESPGLRDGIGRALHAAAAAVEGRALLIRRPGRRPHREVRSWAVVDHGGAQQWGAWHHPEDLRAAATVMRRGPEPPATARLGSTPPLVLVCTHGRHDACCAVRGRPVVTALSEQWADRTWECSHIGGDRFAPNVLLLPDGAYYGNLDESTATAVVDAHLRGTVTTRHFRGVSTQPPAVQAALAAVLSSYGPAGLGDVRDALCESTGEDEFRVTIVGTGRLPVLVQADVSRGTSPPASLTCRAVSASSAYSYTVGALRIPSIHDGP</sequence>
<evidence type="ECO:0000313" key="1">
    <source>
        <dbReference type="EMBL" id="XBO45150.1"/>
    </source>
</evidence>